<dbReference type="STRING" id="299467.A0A443SSF3"/>
<keyword evidence="7" id="KW-1133">Transmembrane helix</keyword>
<reference evidence="9 10" key="1">
    <citation type="journal article" date="2018" name="Gigascience">
        <title>Genomes of trombidid mites reveal novel predicted allergens and laterally-transferred genes associated with secondary metabolism.</title>
        <authorList>
            <person name="Dong X."/>
            <person name="Chaisiri K."/>
            <person name="Xia D."/>
            <person name="Armstrong S.D."/>
            <person name="Fang Y."/>
            <person name="Donnelly M.J."/>
            <person name="Kadowaki T."/>
            <person name="McGarry J.W."/>
            <person name="Darby A.C."/>
            <person name="Makepeace B.L."/>
        </authorList>
    </citation>
    <scope>NUCLEOTIDE SEQUENCE [LARGE SCALE GENOMIC DNA]</scope>
    <source>
        <strain evidence="9">UoL-UT</strain>
    </source>
</reference>
<keyword evidence="1 4" id="KW-0479">Metal-binding</keyword>
<organism evidence="9 10">
    <name type="scientific">Leptotrombidium deliense</name>
    <dbReference type="NCBI Taxonomy" id="299467"/>
    <lineage>
        <taxon>Eukaryota</taxon>
        <taxon>Metazoa</taxon>
        <taxon>Ecdysozoa</taxon>
        <taxon>Arthropoda</taxon>
        <taxon>Chelicerata</taxon>
        <taxon>Arachnida</taxon>
        <taxon>Acari</taxon>
        <taxon>Acariformes</taxon>
        <taxon>Trombidiformes</taxon>
        <taxon>Prostigmata</taxon>
        <taxon>Anystina</taxon>
        <taxon>Parasitengona</taxon>
        <taxon>Trombiculoidea</taxon>
        <taxon>Trombiculidae</taxon>
        <taxon>Leptotrombidium</taxon>
    </lineage>
</organism>
<evidence type="ECO:0000256" key="1">
    <source>
        <dbReference type="ARBA" id="ARBA00022723"/>
    </source>
</evidence>
<dbReference type="SMART" id="SM00356">
    <property type="entry name" value="ZnF_C3H1"/>
    <property type="match status" value="4"/>
</dbReference>
<name>A0A443SSF3_9ACAR</name>
<feature type="region of interest" description="Disordered" evidence="6">
    <location>
        <begin position="324"/>
        <end position="357"/>
    </location>
</feature>
<dbReference type="InterPro" id="IPR000571">
    <property type="entry name" value="Znf_CCCH"/>
</dbReference>
<dbReference type="InterPro" id="IPR057295">
    <property type="entry name" value="UNK_Znf_4"/>
</dbReference>
<evidence type="ECO:0000256" key="4">
    <source>
        <dbReference type="PROSITE-ProRule" id="PRU00723"/>
    </source>
</evidence>
<dbReference type="Pfam" id="PF23261">
    <property type="entry name" value="zf-CCCH_11"/>
    <property type="match status" value="1"/>
</dbReference>
<feature type="zinc finger region" description="C3H1-type" evidence="4">
    <location>
        <begin position="68"/>
        <end position="98"/>
    </location>
</feature>
<dbReference type="Pfam" id="PF25427">
    <property type="entry name" value="zf-CCCH_UNK"/>
    <property type="match status" value="1"/>
</dbReference>
<gene>
    <name evidence="9" type="ORF">B4U80_10606</name>
</gene>
<comment type="caution">
    <text evidence="9">The sequence shown here is derived from an EMBL/GenBank/DDBJ whole genome shotgun (WGS) entry which is preliminary data.</text>
</comment>
<dbReference type="Proteomes" id="UP000288716">
    <property type="component" value="Unassembled WGS sequence"/>
</dbReference>
<evidence type="ECO:0000313" key="10">
    <source>
        <dbReference type="Proteomes" id="UP000288716"/>
    </source>
</evidence>
<feature type="compositionally biased region" description="Low complexity" evidence="6">
    <location>
        <begin position="553"/>
        <end position="562"/>
    </location>
</feature>
<keyword evidence="10" id="KW-1185">Reference proteome</keyword>
<evidence type="ECO:0000256" key="7">
    <source>
        <dbReference type="SAM" id="Phobius"/>
    </source>
</evidence>
<proteinExistence type="predicted"/>
<keyword evidence="7" id="KW-0812">Transmembrane</keyword>
<feature type="compositionally biased region" description="Low complexity" evidence="6">
    <location>
        <begin position="347"/>
        <end position="357"/>
    </location>
</feature>
<feature type="domain" description="C3H1-type" evidence="8">
    <location>
        <begin position="201"/>
        <end position="235"/>
    </location>
</feature>
<feature type="domain" description="C3H1-type" evidence="8">
    <location>
        <begin position="68"/>
        <end position="98"/>
    </location>
</feature>
<feature type="coiled-coil region" evidence="5">
    <location>
        <begin position="651"/>
        <end position="710"/>
    </location>
</feature>
<dbReference type="Pfam" id="PF23035">
    <property type="entry name" value="zf-CCCH_UNK-like_4th"/>
    <property type="match status" value="1"/>
</dbReference>
<evidence type="ECO:0000256" key="5">
    <source>
        <dbReference type="SAM" id="Coils"/>
    </source>
</evidence>
<feature type="zinc finger region" description="C3H1-type" evidence="4">
    <location>
        <begin position="243"/>
        <end position="271"/>
    </location>
</feature>
<dbReference type="OrthoDB" id="20534at2759"/>
<dbReference type="PANTHER" id="PTHR14493">
    <property type="entry name" value="UNKEMPT FAMILY MEMBER"/>
    <property type="match status" value="1"/>
</dbReference>
<dbReference type="PROSITE" id="PS50103">
    <property type="entry name" value="ZF_C3H1"/>
    <property type="match status" value="3"/>
</dbReference>
<feature type="zinc finger region" description="C3H1-type" evidence="4">
    <location>
        <begin position="201"/>
        <end position="235"/>
    </location>
</feature>
<feature type="compositionally biased region" description="Low complexity" evidence="6">
    <location>
        <begin position="298"/>
        <end position="312"/>
    </location>
</feature>
<dbReference type="Gene3D" id="4.10.1000.10">
    <property type="entry name" value="Zinc finger, CCCH-type"/>
    <property type="match status" value="2"/>
</dbReference>
<feature type="region of interest" description="Disordered" evidence="6">
    <location>
        <begin position="553"/>
        <end position="572"/>
    </location>
</feature>
<feature type="transmembrane region" description="Helical" evidence="7">
    <location>
        <begin position="12"/>
        <end position="33"/>
    </location>
</feature>
<feature type="region of interest" description="Disordered" evidence="6">
    <location>
        <begin position="389"/>
        <end position="422"/>
    </location>
</feature>
<dbReference type="InterPro" id="IPR045234">
    <property type="entry name" value="Unkempt-like"/>
</dbReference>
<protein>
    <submittedName>
        <fullName evidence="9">E3 ubiquitin-protein ligase UNKL-like protein</fullName>
    </submittedName>
</protein>
<dbReference type="Pfam" id="PF00642">
    <property type="entry name" value="zf-CCCH"/>
    <property type="match status" value="1"/>
</dbReference>
<feature type="compositionally biased region" description="Polar residues" evidence="6">
    <location>
        <begin position="324"/>
        <end position="346"/>
    </location>
</feature>
<dbReference type="PANTHER" id="PTHR14493:SF50">
    <property type="entry name" value="RING FINGER PROTEIN UNKEMPT"/>
    <property type="match status" value="1"/>
</dbReference>
<keyword evidence="3 4" id="KW-0862">Zinc</keyword>
<dbReference type="SUPFAM" id="SSF90229">
    <property type="entry name" value="CCCH zinc finger"/>
    <property type="match status" value="1"/>
</dbReference>
<accession>A0A443SSF3</accession>
<evidence type="ECO:0000256" key="2">
    <source>
        <dbReference type="ARBA" id="ARBA00022771"/>
    </source>
</evidence>
<feature type="domain" description="C3H1-type" evidence="8">
    <location>
        <begin position="243"/>
        <end position="271"/>
    </location>
</feature>
<dbReference type="AlphaFoldDB" id="A0A443SSF3"/>
<keyword evidence="5" id="KW-0175">Coiled coil</keyword>
<dbReference type="InterPro" id="IPR057296">
    <property type="entry name" value="UNK_Znf_5"/>
</dbReference>
<evidence type="ECO:0000313" key="9">
    <source>
        <dbReference type="EMBL" id="RWS30453.1"/>
    </source>
</evidence>
<evidence type="ECO:0000259" key="8">
    <source>
        <dbReference type="PROSITE" id="PS50103"/>
    </source>
</evidence>
<keyword evidence="2 4" id="KW-0863">Zinc-finger</keyword>
<evidence type="ECO:0000256" key="6">
    <source>
        <dbReference type="SAM" id="MobiDB-lite"/>
    </source>
</evidence>
<dbReference type="InterPro" id="IPR036855">
    <property type="entry name" value="Znf_CCCH_sf"/>
</dbReference>
<dbReference type="GO" id="GO:0008270">
    <property type="term" value="F:zinc ion binding"/>
    <property type="evidence" value="ECO:0007669"/>
    <property type="project" value="UniProtKB-KW"/>
</dbReference>
<dbReference type="VEuPathDB" id="VectorBase:LDEU001588"/>
<feature type="region of interest" description="Disordered" evidence="6">
    <location>
        <begin position="293"/>
        <end position="312"/>
    </location>
</feature>
<evidence type="ECO:0000256" key="3">
    <source>
        <dbReference type="ARBA" id="ARBA00022833"/>
    </source>
</evidence>
<feature type="region of interest" description="Disordered" evidence="6">
    <location>
        <begin position="528"/>
        <end position="548"/>
    </location>
</feature>
<dbReference type="EMBL" id="NCKV01000496">
    <property type="protein sequence ID" value="RWS30453.1"/>
    <property type="molecule type" value="Genomic_DNA"/>
</dbReference>
<keyword evidence="7" id="KW-0472">Membrane</keyword>
<sequence>MECMHPYITQQKVALIAVFVPHEIFMCVLTIYLNDITLIVALFSCCNRRCTHLHRTAGDTERRYHLRYYKTGICVYDTDSRGYCVKNGPHCAFAHGIHDLRNPVYDIRELQGMESGGSLSLCELGNAIGDNSSVGSLVAPNSLDKERNALNDDPRWQDTTYVLANYKTELCKRPPRLCRQGYACPQFHNNKDRRRSPRKFKYRSTPCPNVKQGDEWGDPNNCDSGDTCSYCHTRTEQQFHPEIYKSTKCNDMTQTSYCPRGPFCAFAHVDKEMSAARDVNMDNSTDLASLLSNALPQTNSGNGNSTNSISNSTMMTSASNALANHSAKNNGNSSSMNIAISRPSQTQSQDSAKLSSSVASSLPDHFATSFDSNRFGGSPALQQQIFQRDQTPPMNTVGPGPGPIARPRSYSSSNASTALPVPGSGFGVPADSILSNYLKMSSTVEEKSTIGLNGPHSARPGTSSLFAGTASPLFSTLTGNREGGNNCLSLFGTSGFHATADTVESVVGSALEDLNLDDIHLEASLEKDLGHPSSHHGGNGGLTDNDIASSVSSSLGRSLVGSTPPVNIPGARLEGHRSSIANLSSPPIGASPLASLGGQSTGPYTVSPFARPSLNAQASSVASVTSSLYEFNSGTNLSPSSQSGGGSSNVLQSAASLFQRLKEQLQKLKEEVAQHKRKIASLEETCSAWKQEAEESHRRERMTAQQLEEVLHLIRRRGT</sequence>